<evidence type="ECO:0000259" key="2">
    <source>
        <dbReference type="Pfam" id="PF13550"/>
    </source>
</evidence>
<organism evidence="4">
    <name type="scientific">Caulobacter sp. (strain K31)</name>
    <dbReference type="NCBI Taxonomy" id="366602"/>
    <lineage>
        <taxon>Bacteria</taxon>
        <taxon>Pseudomonadati</taxon>
        <taxon>Pseudomonadota</taxon>
        <taxon>Alphaproteobacteria</taxon>
        <taxon>Caulobacterales</taxon>
        <taxon>Caulobacteraceae</taxon>
        <taxon>Caulobacter</taxon>
    </lineage>
</organism>
<dbReference type="EMBL" id="CP000927">
    <property type="protein sequence ID" value="ABZ73026.1"/>
    <property type="molecule type" value="Genomic_DNA"/>
</dbReference>
<proteinExistence type="predicted"/>
<feature type="domain" description="Tip attachment protein J" evidence="2">
    <location>
        <begin position="777"/>
        <end position="932"/>
    </location>
</feature>
<dbReference type="HOGENOM" id="CLU_007148_0_0_5"/>
<gene>
    <name evidence="4" type="ordered locus">Caul_3901</name>
</gene>
<feature type="domain" description="GTA TIM-barrel-like" evidence="1">
    <location>
        <begin position="426"/>
        <end position="720"/>
    </location>
</feature>
<evidence type="ECO:0000313" key="4">
    <source>
        <dbReference type="EMBL" id="ABZ73026.1"/>
    </source>
</evidence>
<dbReference type="Gene3D" id="3.20.20.80">
    <property type="entry name" value="Glycosidases"/>
    <property type="match status" value="1"/>
</dbReference>
<dbReference type="InterPro" id="IPR056490">
    <property type="entry name" value="Rcc01698_C"/>
</dbReference>
<dbReference type="InterPro" id="IPR025195">
    <property type="entry name" value="GTA_TIM_dom"/>
</dbReference>
<dbReference type="KEGG" id="cak:Caul_3901"/>
<dbReference type="Pfam" id="PF23666">
    <property type="entry name" value="Rcc01698_C"/>
    <property type="match status" value="1"/>
</dbReference>
<sequence length="1279" mass="134160" precursor="true">MAQVILTAVGSAVGGPIGAAVGAVVGRAIDNAAINALTPARQVGPRIPELRLSGAAEGAPMAAVFGRARVAGQVIWAARFKERWIDGRTGGSKGPRTTRAAYSLSFAVAVCEGPIDGIGRVWADGKPMDMAGVVMRVHTGAEDQAPDALIEAVEGTAPAYRGTAYVVFEDLPLGPYGDRPPQLSFEVFHRPRASGATPGLEERLKGVCLIPGAGEFVYATDLVLRRDGLTRTTAETLNNSEGRPDLVVSLDQLQAQLPNVEEVTLVVAWFGDDLRCGSCAIRPKVEQAAKATIPFDWRVNGVDRVHAAVVSQHGGGPAYGGTPADRAVLQAIAELKRRGLKVTLYPFVLMDVPAGNALPDPYGGSAQGAYPWRGRITCHPAAGRPGTPDKTAAATAQVSALFGAATATQFGAEGGLPTYGGPAGDWGLRRMLLHYAKLAQLAGGVDGFILGSELRGLTTVRDGTSSYPAVTALKALAGQVRTLLGSTTKLGYAADWSEYFGHQPGDGSGDVHFHLDPLWSDANIDFVGIDFYPPMADWRDGDDHLDAGRGGPHDLDYLRANLVGGEGFDWFYASGAARTAQVRAPITDGAHAEPWVFRPKDLQAWWSHAHYNRPGGVRAATPTAWVPRSKPLRLVEFGCGAVDKGANAPNLFVDAKSAESALPPSSDGTRDEIGQRRALEAVLAQVADPATNPVSPVYGGPMIDSAAAWCWDARPFPDFPAREAVWADGPNWTLGHWLNGRAGIAPLPELIAALAQRAGATIDPGEAGGSVVGYVIDRPMRLRDALAPLLEVFALDAVERQDGVALAGRSGVAVLTFGDDDLAWPDDRDAPVRASRTLAAPVQALRLRFIDAARDYQTGSVIVRRDAGEGGADLDAPVVLSAAEARAVAERLLGTGDGREVTAHLSPLAALRLEPGDRLALGSGVWRVTRIDLDEHPRAQLAPVVEPVTVGGDLDWSPATPREIPGPPVLHVLDLPLLSGLGGQDDDRPLVAVAASPWRAFDVQAGVGLDALRGRATAAVPATVGVTLSNLPAGPLHRFDRATRLTVRLEGASPSGRDRFAVLAGANAIAVRGAGGEWEILQFLDAEAVSGDVWTLSGLLRGQAGSDPAMAALTPAGAAVVVLDEALVRAELTLSERGLPLVWRAAPAGGPASGPSMSEVVETWRGLSTRPWSPAHPRVRTQGGDAVISWIRRARLAGDGWDAEVPLGEEREVYRVEILDGETVVRAAETSVPTWTYTAAQRAADFPAGPTGVLAVRIAQGSALFGWGASARVPLGVSL</sequence>
<evidence type="ECO:0000259" key="3">
    <source>
        <dbReference type="Pfam" id="PF23666"/>
    </source>
</evidence>
<dbReference type="STRING" id="366602.Caul_3901"/>
<evidence type="ECO:0000259" key="1">
    <source>
        <dbReference type="Pfam" id="PF13547"/>
    </source>
</evidence>
<dbReference type="InterPro" id="IPR017853">
    <property type="entry name" value="GH"/>
</dbReference>
<name>B0SVY2_CAUSK</name>
<protein>
    <submittedName>
        <fullName evidence="4">Gene transfer agent (GTA) orfg15, like protein</fullName>
    </submittedName>
</protein>
<dbReference type="Pfam" id="PF13547">
    <property type="entry name" value="GTA_TIM"/>
    <property type="match status" value="1"/>
</dbReference>
<dbReference type="Pfam" id="PF13550">
    <property type="entry name" value="Phage-tail_3"/>
    <property type="match status" value="1"/>
</dbReference>
<dbReference type="AlphaFoldDB" id="B0SVY2"/>
<dbReference type="eggNOG" id="COG3391">
    <property type="taxonomic scope" value="Bacteria"/>
</dbReference>
<feature type="domain" description="Rcc01698-like C-terminal" evidence="3">
    <location>
        <begin position="1022"/>
        <end position="1121"/>
    </location>
</feature>
<dbReference type="InterPro" id="IPR032876">
    <property type="entry name" value="J_dom"/>
</dbReference>
<dbReference type="SUPFAM" id="SSF51445">
    <property type="entry name" value="(Trans)glycosidases"/>
    <property type="match status" value="1"/>
</dbReference>
<dbReference type="CDD" id="cd19607">
    <property type="entry name" value="GTA_TIM-barrel-like"/>
    <property type="match status" value="1"/>
</dbReference>
<accession>B0SVY2</accession>
<reference evidence="4" key="1">
    <citation type="submission" date="2008-01" db="EMBL/GenBank/DDBJ databases">
        <title>Complete sequence of chromosome of Caulobacter sp. K31.</title>
        <authorList>
            <consortium name="US DOE Joint Genome Institute"/>
            <person name="Copeland A."/>
            <person name="Lucas S."/>
            <person name="Lapidus A."/>
            <person name="Barry K."/>
            <person name="Glavina del Rio T."/>
            <person name="Dalin E."/>
            <person name="Tice H."/>
            <person name="Pitluck S."/>
            <person name="Bruce D."/>
            <person name="Goodwin L."/>
            <person name="Thompson L.S."/>
            <person name="Brettin T."/>
            <person name="Detter J.C."/>
            <person name="Han C."/>
            <person name="Schmutz J."/>
            <person name="Larimer F."/>
            <person name="Land M."/>
            <person name="Hauser L."/>
            <person name="Kyrpides N."/>
            <person name="Kim E."/>
            <person name="Stephens C."/>
            <person name="Richardson P."/>
        </authorList>
    </citation>
    <scope>NUCLEOTIDE SEQUENCE [LARGE SCALE GENOMIC DNA]</scope>
    <source>
        <strain evidence="4">K31</strain>
    </source>
</reference>
<dbReference type="OrthoDB" id="8445115at2"/>